<dbReference type="PANTHER" id="PTHR23517">
    <property type="entry name" value="RESISTANCE PROTEIN MDTM, PUTATIVE-RELATED-RELATED"/>
    <property type="match status" value="1"/>
</dbReference>
<gene>
    <name evidence="8" type="ORF">Psuf_094170</name>
</gene>
<evidence type="ECO:0000256" key="6">
    <source>
        <dbReference type="ARBA" id="ARBA00023136"/>
    </source>
</evidence>
<evidence type="ECO:0000313" key="8">
    <source>
        <dbReference type="EMBL" id="BCB92104.1"/>
    </source>
</evidence>
<dbReference type="PANTHER" id="PTHR23517:SF3">
    <property type="entry name" value="INTEGRAL MEMBRANE TRANSPORT PROTEIN"/>
    <property type="match status" value="1"/>
</dbReference>
<evidence type="ECO:0000259" key="7">
    <source>
        <dbReference type="PROSITE" id="PS50850"/>
    </source>
</evidence>
<keyword evidence="9" id="KW-1185">Reference proteome</keyword>
<name>A0A6F8Z196_9ACTN</name>
<reference evidence="8 9" key="2">
    <citation type="submission" date="2020-03" db="EMBL/GenBank/DDBJ databases">
        <authorList>
            <person name="Ichikawa N."/>
            <person name="Kimura A."/>
            <person name="Kitahashi Y."/>
            <person name="Uohara A."/>
        </authorList>
    </citation>
    <scope>NUCLEOTIDE SEQUENCE [LARGE SCALE GENOMIC DNA]</scope>
    <source>
        <strain evidence="8 9">NBRC 105367</strain>
    </source>
</reference>
<keyword evidence="5" id="KW-1133">Transmembrane helix</keyword>
<evidence type="ECO:0000256" key="5">
    <source>
        <dbReference type="ARBA" id="ARBA00022989"/>
    </source>
</evidence>
<dbReference type="PROSITE" id="PS50850">
    <property type="entry name" value="MFS"/>
    <property type="match status" value="1"/>
</dbReference>
<keyword evidence="2" id="KW-0813">Transport</keyword>
<evidence type="ECO:0000256" key="3">
    <source>
        <dbReference type="ARBA" id="ARBA00022475"/>
    </source>
</evidence>
<dbReference type="InterPro" id="IPR050171">
    <property type="entry name" value="MFS_Transporters"/>
</dbReference>
<evidence type="ECO:0000256" key="2">
    <source>
        <dbReference type="ARBA" id="ARBA00022448"/>
    </source>
</evidence>
<dbReference type="AlphaFoldDB" id="A0A6F8Z196"/>
<evidence type="ECO:0000313" key="9">
    <source>
        <dbReference type="Proteomes" id="UP000503011"/>
    </source>
</evidence>
<dbReference type="KEGG" id="psuu:Psuf_094170"/>
<dbReference type="Proteomes" id="UP000503011">
    <property type="component" value="Chromosome"/>
</dbReference>
<keyword evidence="4" id="KW-0812">Transmembrane</keyword>
<keyword evidence="6" id="KW-0472">Membrane</keyword>
<reference evidence="8 9" key="1">
    <citation type="submission" date="2020-03" db="EMBL/GenBank/DDBJ databases">
        <title>Whole genome shotgun sequence of Phytohabitans suffuscus NBRC 105367.</title>
        <authorList>
            <person name="Komaki H."/>
            <person name="Tamura T."/>
        </authorList>
    </citation>
    <scope>NUCLEOTIDE SEQUENCE [LARGE SCALE GENOMIC DNA]</scope>
    <source>
        <strain evidence="8 9">NBRC 105367</strain>
    </source>
</reference>
<dbReference type="InterPro" id="IPR020846">
    <property type="entry name" value="MFS_dom"/>
</dbReference>
<accession>A0A6F8Z196</accession>
<evidence type="ECO:0000256" key="4">
    <source>
        <dbReference type="ARBA" id="ARBA00022692"/>
    </source>
</evidence>
<dbReference type="RefSeq" id="WP_173165855.1">
    <property type="nucleotide sequence ID" value="NZ_AP022871.1"/>
</dbReference>
<dbReference type="InterPro" id="IPR036259">
    <property type="entry name" value="MFS_trans_sf"/>
</dbReference>
<organism evidence="8 9">
    <name type="scientific">Phytohabitans suffuscus</name>
    <dbReference type="NCBI Taxonomy" id="624315"/>
    <lineage>
        <taxon>Bacteria</taxon>
        <taxon>Bacillati</taxon>
        <taxon>Actinomycetota</taxon>
        <taxon>Actinomycetes</taxon>
        <taxon>Micromonosporales</taxon>
        <taxon>Micromonosporaceae</taxon>
    </lineage>
</organism>
<comment type="subcellular location">
    <subcellularLocation>
        <location evidence="1">Cell membrane</location>
        <topology evidence="1">Multi-pass membrane protein</topology>
    </subcellularLocation>
</comment>
<dbReference type="Pfam" id="PF07690">
    <property type="entry name" value="MFS_1"/>
    <property type="match status" value="1"/>
</dbReference>
<proteinExistence type="predicted"/>
<dbReference type="SUPFAM" id="SSF103473">
    <property type="entry name" value="MFS general substrate transporter"/>
    <property type="match status" value="1"/>
</dbReference>
<sequence>MLTAVDVLVIYLPALGAARDRSPATVNPLLTARAVAAITSRLMLGPVTRRLGRRTVLVTSLLLSSAAMATVAASTTPWVAAVALVLAGLGLGVGQPVSMAWISESAPPTLRATALSLRLAGNRLGQTFIPVAIARPRPPRAHLGVFATIAAWLAAVSATAR</sequence>
<dbReference type="GO" id="GO:0022857">
    <property type="term" value="F:transmembrane transporter activity"/>
    <property type="evidence" value="ECO:0007669"/>
    <property type="project" value="InterPro"/>
</dbReference>
<keyword evidence="3" id="KW-1003">Cell membrane</keyword>
<dbReference type="GO" id="GO:0005886">
    <property type="term" value="C:plasma membrane"/>
    <property type="evidence" value="ECO:0007669"/>
    <property type="project" value="UniProtKB-SubCell"/>
</dbReference>
<feature type="domain" description="Major facilitator superfamily (MFS) profile" evidence="7">
    <location>
        <begin position="1"/>
        <end position="161"/>
    </location>
</feature>
<dbReference type="Gene3D" id="1.20.1250.20">
    <property type="entry name" value="MFS general substrate transporter like domains"/>
    <property type="match status" value="1"/>
</dbReference>
<dbReference type="EMBL" id="AP022871">
    <property type="protein sequence ID" value="BCB92104.1"/>
    <property type="molecule type" value="Genomic_DNA"/>
</dbReference>
<dbReference type="InterPro" id="IPR011701">
    <property type="entry name" value="MFS"/>
</dbReference>
<protein>
    <recommendedName>
        <fullName evidence="7">Major facilitator superfamily (MFS) profile domain-containing protein</fullName>
    </recommendedName>
</protein>
<evidence type="ECO:0000256" key="1">
    <source>
        <dbReference type="ARBA" id="ARBA00004651"/>
    </source>
</evidence>